<keyword evidence="3" id="KW-1185">Reference proteome</keyword>
<evidence type="ECO:0000313" key="2">
    <source>
        <dbReference type="EMBL" id="MBD8028072.1"/>
    </source>
</evidence>
<protein>
    <submittedName>
        <fullName evidence="2">Uncharacterized protein</fullName>
    </submittedName>
</protein>
<comment type="caution">
    <text evidence="2">The sequence shown here is derived from an EMBL/GenBank/DDBJ whole genome shotgun (WGS) entry which is preliminary data.</text>
</comment>
<name>A0ABR8XFT2_9BACL</name>
<keyword evidence="1" id="KW-0472">Membrane</keyword>
<dbReference type="RefSeq" id="WP_158599681.1">
    <property type="nucleotide sequence ID" value="NZ_JACSQA010000030.1"/>
</dbReference>
<proteinExistence type="predicted"/>
<organism evidence="2 3">
    <name type="scientific">Ureibacillus galli</name>
    <dbReference type="NCBI Taxonomy" id="2762222"/>
    <lineage>
        <taxon>Bacteria</taxon>
        <taxon>Bacillati</taxon>
        <taxon>Bacillota</taxon>
        <taxon>Bacilli</taxon>
        <taxon>Bacillales</taxon>
        <taxon>Caryophanaceae</taxon>
        <taxon>Ureibacillus</taxon>
    </lineage>
</organism>
<sequence length="54" mass="6125">MGALELLTGIIPLLILFIIYVVPIVFVIWFALTVIKLQKEQIQLLKSISDKLKS</sequence>
<evidence type="ECO:0000256" key="1">
    <source>
        <dbReference type="SAM" id="Phobius"/>
    </source>
</evidence>
<keyword evidence="1" id="KW-0812">Transmembrane</keyword>
<keyword evidence="1" id="KW-1133">Transmembrane helix</keyword>
<accession>A0ABR8XFT2</accession>
<feature type="transmembrane region" description="Helical" evidence="1">
    <location>
        <begin position="6"/>
        <end position="32"/>
    </location>
</feature>
<dbReference type="EMBL" id="JACSQA010000030">
    <property type="protein sequence ID" value="MBD8028072.1"/>
    <property type="molecule type" value="Genomic_DNA"/>
</dbReference>
<evidence type="ECO:0000313" key="3">
    <source>
        <dbReference type="Proteomes" id="UP000640930"/>
    </source>
</evidence>
<reference evidence="2 3" key="1">
    <citation type="submission" date="2020-08" db="EMBL/GenBank/DDBJ databases">
        <title>A Genomic Blueprint of the Chicken Gut Microbiome.</title>
        <authorList>
            <person name="Gilroy R."/>
            <person name="Ravi A."/>
            <person name="Getino M."/>
            <person name="Pursley I."/>
            <person name="Horton D.L."/>
            <person name="Alikhan N.-F."/>
            <person name="Baker D."/>
            <person name="Gharbi K."/>
            <person name="Hall N."/>
            <person name="Watson M."/>
            <person name="Adriaenssens E.M."/>
            <person name="Foster-Nyarko E."/>
            <person name="Jarju S."/>
            <person name="Secka A."/>
            <person name="Antonio M."/>
            <person name="Oren A."/>
            <person name="Chaudhuri R."/>
            <person name="La Ragione R.M."/>
            <person name="Hildebrand F."/>
            <person name="Pallen M.J."/>
        </authorList>
    </citation>
    <scope>NUCLEOTIDE SEQUENCE [LARGE SCALE GENOMIC DNA]</scope>
    <source>
        <strain evidence="2 3">Re31</strain>
    </source>
</reference>
<gene>
    <name evidence="2" type="ORF">H9636_15585</name>
</gene>
<dbReference type="Proteomes" id="UP000640930">
    <property type="component" value="Unassembled WGS sequence"/>
</dbReference>